<gene>
    <name evidence="1" type="ORF">HAX54_017173</name>
</gene>
<protein>
    <submittedName>
        <fullName evidence="1">Uncharacterized protein</fullName>
    </submittedName>
</protein>
<name>A0ABS8UK94_DATST</name>
<reference evidence="1 2" key="1">
    <citation type="journal article" date="2021" name="BMC Genomics">
        <title>Datura genome reveals duplications of psychoactive alkaloid biosynthetic genes and high mutation rate following tissue culture.</title>
        <authorList>
            <person name="Rajewski A."/>
            <person name="Carter-House D."/>
            <person name="Stajich J."/>
            <person name="Litt A."/>
        </authorList>
    </citation>
    <scope>NUCLEOTIDE SEQUENCE [LARGE SCALE GENOMIC DNA]</scope>
    <source>
        <strain evidence="1">AR-01</strain>
    </source>
</reference>
<proteinExistence type="predicted"/>
<evidence type="ECO:0000313" key="2">
    <source>
        <dbReference type="Proteomes" id="UP000823775"/>
    </source>
</evidence>
<organism evidence="1 2">
    <name type="scientific">Datura stramonium</name>
    <name type="common">Jimsonweed</name>
    <name type="synonym">Common thornapple</name>
    <dbReference type="NCBI Taxonomy" id="4076"/>
    <lineage>
        <taxon>Eukaryota</taxon>
        <taxon>Viridiplantae</taxon>
        <taxon>Streptophyta</taxon>
        <taxon>Embryophyta</taxon>
        <taxon>Tracheophyta</taxon>
        <taxon>Spermatophyta</taxon>
        <taxon>Magnoliopsida</taxon>
        <taxon>eudicotyledons</taxon>
        <taxon>Gunneridae</taxon>
        <taxon>Pentapetalae</taxon>
        <taxon>asterids</taxon>
        <taxon>lamiids</taxon>
        <taxon>Solanales</taxon>
        <taxon>Solanaceae</taxon>
        <taxon>Solanoideae</taxon>
        <taxon>Datureae</taxon>
        <taxon>Datura</taxon>
    </lineage>
</organism>
<sequence length="189" mass="21085">MGVARLGVMHSPVHAIEEEEVDYRPVYDPGGIDVTKTKESEGIHDPFLSINERTARTDNISSHMYVGPGFEEPLDDDLSTEDEIARVDSYIESSNVEEEDFEMGEAAFAPTNDEDWRSMEFFFHYFTLAPPATLVPPAAWRANHPARPEARRGAPSVRCQAQRAKLVQQPCSGFLLQLGKAFSNSKSNP</sequence>
<comment type="caution">
    <text evidence="1">The sequence shown here is derived from an EMBL/GenBank/DDBJ whole genome shotgun (WGS) entry which is preliminary data.</text>
</comment>
<dbReference type="Proteomes" id="UP000823775">
    <property type="component" value="Unassembled WGS sequence"/>
</dbReference>
<accession>A0ABS8UK94</accession>
<evidence type="ECO:0000313" key="1">
    <source>
        <dbReference type="EMBL" id="MCD9559299.1"/>
    </source>
</evidence>
<keyword evidence="2" id="KW-1185">Reference proteome</keyword>
<dbReference type="EMBL" id="JACEIK010002126">
    <property type="protein sequence ID" value="MCD9559299.1"/>
    <property type="molecule type" value="Genomic_DNA"/>
</dbReference>